<evidence type="ECO:0000256" key="3">
    <source>
        <dbReference type="RuleBase" id="RU368024"/>
    </source>
</evidence>
<dbReference type="InterPro" id="IPR011042">
    <property type="entry name" value="6-blade_b-propeller_TolB-like"/>
</dbReference>
<dbReference type="Proteomes" id="UP000050794">
    <property type="component" value="Unassembled WGS sequence"/>
</dbReference>
<dbReference type="Pfam" id="PF00326">
    <property type="entry name" value="Peptidase_S9"/>
    <property type="match status" value="1"/>
</dbReference>
<proteinExistence type="inferred from homology"/>
<dbReference type="PRINTS" id="PR00862">
    <property type="entry name" value="PROLIGOPTASE"/>
</dbReference>
<evidence type="ECO:0000256" key="4">
    <source>
        <dbReference type="SAM" id="SignalP"/>
    </source>
</evidence>
<keyword evidence="7" id="KW-1185">Reference proteome</keyword>
<evidence type="ECO:0000313" key="8">
    <source>
        <dbReference type="WBParaSite" id="TCNE_0001313201-mRNA-1"/>
    </source>
</evidence>
<dbReference type="PANTHER" id="PTHR42776">
    <property type="entry name" value="SERINE PEPTIDASE S9 FAMILY MEMBER"/>
    <property type="match status" value="1"/>
</dbReference>
<protein>
    <recommendedName>
        <fullName evidence="3">Prolyl endopeptidase</fullName>
        <ecNumber evidence="3">3.4.21.-</ecNumber>
    </recommendedName>
</protein>
<comment type="similarity">
    <text evidence="1 3">Belongs to the peptidase S9A family.</text>
</comment>
<reference evidence="6 7" key="2">
    <citation type="submission" date="2018-11" db="EMBL/GenBank/DDBJ databases">
        <authorList>
            <consortium name="Pathogen Informatics"/>
        </authorList>
    </citation>
    <scope>NUCLEOTIDE SEQUENCE [LARGE SCALE GENOMIC DNA]</scope>
</reference>
<keyword evidence="3" id="KW-0645">Protease</keyword>
<reference evidence="8" key="1">
    <citation type="submission" date="2016-06" db="UniProtKB">
        <authorList>
            <consortium name="WormBaseParasite"/>
        </authorList>
    </citation>
    <scope>IDENTIFICATION</scope>
</reference>
<dbReference type="EMBL" id="UYWY01021574">
    <property type="protein sequence ID" value="VDM44453.1"/>
    <property type="molecule type" value="Genomic_DNA"/>
</dbReference>
<keyword evidence="4" id="KW-0732">Signal</keyword>
<feature type="domain" description="Peptidase S9 prolyl oligopeptidase catalytic" evidence="5">
    <location>
        <begin position="463"/>
        <end position="674"/>
    </location>
</feature>
<dbReference type="GO" id="GO:0006508">
    <property type="term" value="P:proteolysis"/>
    <property type="evidence" value="ECO:0007669"/>
    <property type="project" value="UniProtKB-KW"/>
</dbReference>
<keyword evidence="3" id="KW-0720">Serine protease</keyword>
<evidence type="ECO:0000313" key="6">
    <source>
        <dbReference type="EMBL" id="VDM44453.1"/>
    </source>
</evidence>
<dbReference type="EC" id="3.4.21.-" evidence="3"/>
<evidence type="ECO:0000256" key="1">
    <source>
        <dbReference type="ARBA" id="ARBA00005228"/>
    </source>
</evidence>
<dbReference type="SUPFAM" id="SSF53474">
    <property type="entry name" value="alpha/beta-Hydrolases"/>
    <property type="match status" value="1"/>
</dbReference>
<sequence length="716" mass="81689">MDDTFGKHVLVNILLLLANVIGEMIPREFLFSSPKYSEVSLSPDGNTIGFLAPNNNGILNIYTKCVTCNESRLITSEKNNIIDFQWTGVPNVIIFYEDNDGDENNHLYKVNITENDPPHKPFVINNERNVKTIIVANDKRHSKILIGLNNVRPIFHDVYEFDLINNELKRIMLNERFPQPIYVDNDLRIRLAYQEKDDGSREYYRISDNADPNNVTSSDNDWVLYLTVAQEDTHLTKPIGFSGDNRRIYWLWGKDTDLGELVVHDFGHPEANEILHTAKKAEIEYKFQEDIDDSDIFIHPADKTILAITEIYHKPHIYVLNETVREDFDYLNDLKYQTGSPLIVGVSQDFRTWIVTYVSDRVPYEFYLYRRPERKATFLFMARPQLEGWKLSSMVGFEFVTRDNLTLQAYLSLPPNTQLRKPSELKDTVMASYAAKGLLPRKPQKMIVDVHGGPHYRQKYGYSRTNVWLTSRGYAVLQVNFRGSTGFGKKLLNAGNGEWGRKMHYDIIDAVNFVIKNGIARRSQIAIMGGSYGGYATLVGMTFTPDVFACGVDIVGPSNLVTLLEAIPPYWLGNYNRITLMLGADKNTTEGREFLRSRSPLFFADRVRKPLMILQGANDPRVARNESDQFVAALKANNISVTYVLYPDEGHGFRKPENALAEAGLTEQFLHRCAHGKFQAFSLEQHNSSALVSFTVVDIINLIIGAKSRPTFTSRF</sequence>
<dbReference type="Gene3D" id="2.120.10.30">
    <property type="entry name" value="TolB, C-terminal domain"/>
    <property type="match status" value="1"/>
</dbReference>
<dbReference type="PANTHER" id="PTHR42776:SF27">
    <property type="entry name" value="DIPEPTIDYL PEPTIDASE FAMILY MEMBER 6"/>
    <property type="match status" value="1"/>
</dbReference>
<dbReference type="WBParaSite" id="TCNE_0001313201-mRNA-1">
    <property type="protein sequence ID" value="TCNE_0001313201-mRNA-1"/>
    <property type="gene ID" value="TCNE_0001313201"/>
</dbReference>
<dbReference type="AlphaFoldDB" id="A0A183UXB2"/>
<feature type="signal peptide" evidence="4">
    <location>
        <begin position="1"/>
        <end position="22"/>
    </location>
</feature>
<organism evidence="7 8">
    <name type="scientific">Toxocara canis</name>
    <name type="common">Canine roundworm</name>
    <dbReference type="NCBI Taxonomy" id="6265"/>
    <lineage>
        <taxon>Eukaryota</taxon>
        <taxon>Metazoa</taxon>
        <taxon>Ecdysozoa</taxon>
        <taxon>Nematoda</taxon>
        <taxon>Chromadorea</taxon>
        <taxon>Rhabditida</taxon>
        <taxon>Spirurina</taxon>
        <taxon>Ascaridomorpha</taxon>
        <taxon>Ascaridoidea</taxon>
        <taxon>Toxocaridae</taxon>
        <taxon>Toxocara</taxon>
    </lineage>
</organism>
<name>A0A183UXB2_TOXCA</name>
<dbReference type="InterPro" id="IPR029058">
    <property type="entry name" value="AB_hydrolase_fold"/>
</dbReference>
<evidence type="ECO:0000256" key="2">
    <source>
        <dbReference type="ARBA" id="ARBA00022801"/>
    </source>
</evidence>
<evidence type="ECO:0000259" key="5">
    <source>
        <dbReference type="Pfam" id="PF00326"/>
    </source>
</evidence>
<accession>A0A183UXB2</accession>
<feature type="chain" id="PRO_5044553483" description="Prolyl endopeptidase" evidence="4">
    <location>
        <begin position="23"/>
        <end position="716"/>
    </location>
</feature>
<dbReference type="SUPFAM" id="SSF82171">
    <property type="entry name" value="DPP6 N-terminal domain-like"/>
    <property type="match status" value="1"/>
</dbReference>
<gene>
    <name evidence="6" type="ORF">TCNE_LOCUS13132</name>
</gene>
<keyword evidence="2 3" id="KW-0378">Hydrolase</keyword>
<dbReference type="GO" id="GO:0004252">
    <property type="term" value="F:serine-type endopeptidase activity"/>
    <property type="evidence" value="ECO:0007669"/>
    <property type="project" value="UniProtKB-UniRule"/>
</dbReference>
<dbReference type="InterPro" id="IPR001375">
    <property type="entry name" value="Peptidase_S9_cat"/>
</dbReference>
<dbReference type="InterPro" id="IPR002470">
    <property type="entry name" value="Peptidase_S9A"/>
</dbReference>
<dbReference type="Gene3D" id="3.40.50.1820">
    <property type="entry name" value="alpha/beta hydrolase"/>
    <property type="match status" value="1"/>
</dbReference>
<evidence type="ECO:0000313" key="7">
    <source>
        <dbReference type="Proteomes" id="UP000050794"/>
    </source>
</evidence>